<dbReference type="Pfam" id="PF12955">
    <property type="entry name" value="Vps3844_C"/>
    <property type="match status" value="1"/>
</dbReference>
<sequence length="421" mass="45474">MKLSWGFIASSLYCAAAAAQDGRVYILDPTPRSPPQASTTVDATTARLILAQRLGLSRFHAIEKTRSEESLKQINAFGGRQQKLFGEEDAGRTQAHALVWIEGVEDADAVLGTPESWTSSFSIAQPPSAADNKHLIEDMILQAQSLPQKSDPKGSTYVTNEYIDFHLSKLRQPQLFNDYLTVFHMDLKSKDKMARPSIEAISEVISDLQRVKPEENRFPITLVVMPPSSSVSKRAANPYGSYDRPNLQARARPLTEAPMTFATSEPATSPNTALPADMKDFPVITQAEGNTTTPPLGILPRCFDTQSACDKATNGCSGHGKCSVLHKGEKGKDGRGACYGCVCQPTVVDKGDTGMEGHKLTTYWGGPACQKQDVSVPFWLFFTSGLLFAFLIAGGIGLLYSVGSEELPSVIGAGVSGPVRK</sequence>
<keyword evidence="6" id="KW-1185">Reference proteome</keyword>
<dbReference type="Pfam" id="PF21656">
    <property type="entry name" value="DUF6859"/>
    <property type="match status" value="1"/>
</dbReference>
<dbReference type="OrthoDB" id="5583277at2759"/>
<dbReference type="InterPro" id="IPR024382">
    <property type="entry name" value="Vps3844_C"/>
</dbReference>
<organism evidence="5 6">
    <name type="scientific">Bimuria novae-zelandiae CBS 107.79</name>
    <dbReference type="NCBI Taxonomy" id="1447943"/>
    <lineage>
        <taxon>Eukaryota</taxon>
        <taxon>Fungi</taxon>
        <taxon>Dikarya</taxon>
        <taxon>Ascomycota</taxon>
        <taxon>Pezizomycotina</taxon>
        <taxon>Dothideomycetes</taxon>
        <taxon>Pleosporomycetidae</taxon>
        <taxon>Pleosporales</taxon>
        <taxon>Massarineae</taxon>
        <taxon>Didymosphaeriaceae</taxon>
        <taxon>Bimuria</taxon>
    </lineage>
</organism>
<gene>
    <name evidence="5" type="ORF">BU23DRAFT_503790</name>
</gene>
<dbReference type="GO" id="GO:0005783">
    <property type="term" value="C:endoplasmic reticulum"/>
    <property type="evidence" value="ECO:0007669"/>
    <property type="project" value="TreeGrafter"/>
</dbReference>
<feature type="domain" description="Vacuolar sorting protein Vps3844 N-terminal" evidence="4">
    <location>
        <begin position="41"/>
        <end position="142"/>
    </location>
</feature>
<evidence type="ECO:0000259" key="3">
    <source>
        <dbReference type="Pfam" id="PF12955"/>
    </source>
</evidence>
<evidence type="ECO:0000313" key="5">
    <source>
        <dbReference type="EMBL" id="KAF1975222.1"/>
    </source>
</evidence>
<keyword evidence="1" id="KW-0472">Membrane</keyword>
<feature type="domain" description="Vacuolar sorting protein Vps3844 C-terminal" evidence="3">
    <location>
        <begin position="302"/>
        <end position="413"/>
    </location>
</feature>
<proteinExistence type="predicted"/>
<reference evidence="5" key="1">
    <citation type="journal article" date="2020" name="Stud. Mycol.">
        <title>101 Dothideomycetes genomes: a test case for predicting lifestyles and emergence of pathogens.</title>
        <authorList>
            <person name="Haridas S."/>
            <person name="Albert R."/>
            <person name="Binder M."/>
            <person name="Bloem J."/>
            <person name="Labutti K."/>
            <person name="Salamov A."/>
            <person name="Andreopoulos B."/>
            <person name="Baker S."/>
            <person name="Barry K."/>
            <person name="Bills G."/>
            <person name="Bluhm B."/>
            <person name="Cannon C."/>
            <person name="Castanera R."/>
            <person name="Culley D."/>
            <person name="Daum C."/>
            <person name="Ezra D."/>
            <person name="Gonzalez J."/>
            <person name="Henrissat B."/>
            <person name="Kuo A."/>
            <person name="Liang C."/>
            <person name="Lipzen A."/>
            <person name="Lutzoni F."/>
            <person name="Magnuson J."/>
            <person name="Mondo S."/>
            <person name="Nolan M."/>
            <person name="Ohm R."/>
            <person name="Pangilinan J."/>
            <person name="Park H.-J."/>
            <person name="Ramirez L."/>
            <person name="Alfaro M."/>
            <person name="Sun H."/>
            <person name="Tritt A."/>
            <person name="Yoshinaga Y."/>
            <person name="Zwiers L.-H."/>
            <person name="Turgeon B."/>
            <person name="Goodwin S."/>
            <person name="Spatafora J."/>
            <person name="Crous P."/>
            <person name="Grigoriev I."/>
        </authorList>
    </citation>
    <scope>NUCLEOTIDE SEQUENCE</scope>
    <source>
        <strain evidence="5">CBS 107.79</strain>
    </source>
</reference>
<keyword evidence="2" id="KW-0732">Signal</keyword>
<evidence type="ECO:0000256" key="2">
    <source>
        <dbReference type="SAM" id="SignalP"/>
    </source>
</evidence>
<protein>
    <submittedName>
        <fullName evidence="5">Uncharacterized protein</fullName>
    </submittedName>
</protein>
<evidence type="ECO:0000259" key="4">
    <source>
        <dbReference type="Pfam" id="PF21656"/>
    </source>
</evidence>
<feature type="signal peptide" evidence="2">
    <location>
        <begin position="1"/>
        <end position="19"/>
    </location>
</feature>
<feature type="transmembrane region" description="Helical" evidence="1">
    <location>
        <begin position="378"/>
        <end position="400"/>
    </location>
</feature>
<name>A0A6A5VH89_9PLEO</name>
<dbReference type="InterPro" id="IPR049205">
    <property type="entry name" value="Vps3844_N"/>
</dbReference>
<keyword evidence="1" id="KW-1133">Transmembrane helix</keyword>
<evidence type="ECO:0000313" key="6">
    <source>
        <dbReference type="Proteomes" id="UP000800036"/>
    </source>
</evidence>
<dbReference type="PANTHER" id="PTHR36853">
    <property type="entry name" value="EXPRESSED PROTEIN"/>
    <property type="match status" value="1"/>
</dbReference>
<dbReference type="PANTHER" id="PTHR36853:SF1">
    <property type="entry name" value="DUF3844 DOMAIN-CONTAINING PROTEIN"/>
    <property type="match status" value="1"/>
</dbReference>
<dbReference type="AlphaFoldDB" id="A0A6A5VH89"/>
<keyword evidence="1" id="KW-0812">Transmembrane</keyword>
<dbReference type="Proteomes" id="UP000800036">
    <property type="component" value="Unassembled WGS sequence"/>
</dbReference>
<dbReference type="InterPro" id="IPR053065">
    <property type="entry name" value="Archenteron_Induction-Rel"/>
</dbReference>
<evidence type="ECO:0000256" key="1">
    <source>
        <dbReference type="SAM" id="Phobius"/>
    </source>
</evidence>
<accession>A0A6A5VH89</accession>
<dbReference type="EMBL" id="ML976671">
    <property type="protein sequence ID" value="KAF1975222.1"/>
    <property type="molecule type" value="Genomic_DNA"/>
</dbReference>
<feature type="chain" id="PRO_5025493579" evidence="2">
    <location>
        <begin position="20"/>
        <end position="421"/>
    </location>
</feature>